<dbReference type="Pfam" id="PF13532">
    <property type="entry name" value="2OG-FeII_Oxy_2"/>
    <property type="match status" value="1"/>
</dbReference>
<proteinExistence type="predicted"/>
<dbReference type="EMBL" id="CP054840">
    <property type="protein sequence ID" value="QKV55111.1"/>
    <property type="molecule type" value="Genomic_DNA"/>
</dbReference>
<dbReference type="PANTHER" id="PTHR16557">
    <property type="entry name" value="ALKYLATED DNA REPAIR PROTEIN ALKB-RELATED"/>
    <property type="match status" value="1"/>
</dbReference>
<feature type="binding site" evidence="5">
    <location>
        <begin position="81"/>
        <end position="83"/>
    </location>
    <ligand>
        <name>substrate</name>
    </ligand>
</feature>
<dbReference type="EC" id="1.14.11.33" evidence="8"/>
<sequence>MALADNGRLFGPADDAPIALDEGAWLLPGWAAAEAGRWIEGVRQVVAQAPWRVMHTPGGKSMSVGITNCGPWGWVSDASGYAYTATDPLSGQPWPALPEWFWTQARAAAAAAGYPGFAPDACLINRYAPGAKMSLHRDQDETDRRAPIVSVSLGLPATFLWGGLARTDRARRMQLAHGDVLVWGGATRLAYHGIHPLKDGVHSLLGSERWNLTFRMARAQYPQDG</sequence>
<keyword evidence="8" id="KW-0808">Transferase</keyword>
<evidence type="ECO:0000256" key="4">
    <source>
        <dbReference type="ARBA" id="ARBA00023004"/>
    </source>
</evidence>
<feature type="binding site" evidence="6">
    <location>
        <position position="138"/>
    </location>
    <ligand>
        <name>Fe cation</name>
        <dbReference type="ChEBI" id="CHEBI:24875"/>
        <note>catalytic</note>
    </ligand>
</feature>
<feature type="binding site" evidence="5">
    <location>
        <begin position="125"/>
        <end position="127"/>
    </location>
    <ligand>
        <name>2-oxoglutarate</name>
        <dbReference type="ChEBI" id="CHEBI:16810"/>
    </ligand>
</feature>
<dbReference type="Proteomes" id="UP000509579">
    <property type="component" value="Chromosome"/>
</dbReference>
<dbReference type="GO" id="GO:0005737">
    <property type="term" value="C:cytoplasm"/>
    <property type="evidence" value="ECO:0007669"/>
    <property type="project" value="TreeGrafter"/>
</dbReference>
<keyword evidence="3 8" id="KW-0560">Oxidoreductase</keyword>
<dbReference type="Gene3D" id="2.60.120.590">
    <property type="entry name" value="Alpha-ketoglutarate-dependent dioxygenase AlkB-like"/>
    <property type="match status" value="1"/>
</dbReference>
<dbReference type="NCBIfam" id="NF011930">
    <property type="entry name" value="PRK15401.1"/>
    <property type="match status" value="1"/>
</dbReference>
<dbReference type="PANTHER" id="PTHR16557:SF2">
    <property type="entry name" value="NUCLEIC ACID DIOXYGENASE ALKBH1"/>
    <property type="match status" value="1"/>
</dbReference>
<dbReference type="GO" id="GO:0035516">
    <property type="term" value="F:broad specificity oxidative DNA demethylase activity"/>
    <property type="evidence" value="ECO:0007669"/>
    <property type="project" value="UniProtKB-EC"/>
</dbReference>
<name>A0A6N1X6X9_9BURK</name>
<keyword evidence="2" id="KW-0223">Dioxygenase</keyword>
<feature type="binding site" evidence="5">
    <location>
        <position position="74"/>
    </location>
    <ligand>
        <name>substrate</name>
    </ligand>
</feature>
<protein>
    <submittedName>
        <fullName evidence="8">DNA oxidative demethylase AlkB</fullName>
        <ecNumber evidence="8">1.14.11.33</ecNumber>
    </submittedName>
</protein>
<dbReference type="InterPro" id="IPR004574">
    <property type="entry name" value="Alkb"/>
</dbReference>
<comment type="cofactor">
    <cofactor evidence="6">
        <name>Fe(2+)</name>
        <dbReference type="ChEBI" id="CHEBI:29033"/>
    </cofactor>
    <text evidence="6">Binds 1 Fe(2+) ion per subunit.</text>
</comment>
<feature type="binding site" evidence="5">
    <location>
        <position position="140"/>
    </location>
    <ligand>
        <name>substrate</name>
    </ligand>
</feature>
<keyword evidence="9" id="KW-1185">Reference proteome</keyword>
<dbReference type="PROSITE" id="PS51471">
    <property type="entry name" value="FE2OG_OXY"/>
    <property type="match status" value="1"/>
</dbReference>
<accession>A0A6N1X6X9</accession>
<evidence type="ECO:0000256" key="6">
    <source>
        <dbReference type="PIRSR" id="PIRSR604574-2"/>
    </source>
</evidence>
<evidence type="ECO:0000256" key="1">
    <source>
        <dbReference type="ARBA" id="ARBA00022723"/>
    </source>
</evidence>
<feature type="domain" description="Fe2OG dioxygenase" evidence="7">
    <location>
        <begin position="118"/>
        <end position="218"/>
    </location>
</feature>
<feature type="binding site" evidence="6">
    <location>
        <position position="192"/>
    </location>
    <ligand>
        <name>Fe cation</name>
        <dbReference type="ChEBI" id="CHEBI:24875"/>
        <note>catalytic</note>
    </ligand>
</feature>
<evidence type="ECO:0000313" key="8">
    <source>
        <dbReference type="EMBL" id="QKV55111.1"/>
    </source>
</evidence>
<gene>
    <name evidence="8" type="primary">alkB</name>
    <name evidence="8" type="ORF">HUK68_18750</name>
</gene>
<dbReference type="GO" id="GO:0032259">
    <property type="term" value="P:methylation"/>
    <property type="evidence" value="ECO:0007669"/>
    <property type="project" value="UniProtKB-KW"/>
</dbReference>
<dbReference type="SUPFAM" id="SSF51197">
    <property type="entry name" value="Clavaminate synthase-like"/>
    <property type="match status" value="1"/>
</dbReference>
<organism evidence="8 9">
    <name type="scientific">Comamonas antarctica</name>
    <dbReference type="NCBI Taxonomy" id="2743470"/>
    <lineage>
        <taxon>Bacteria</taxon>
        <taxon>Pseudomonadati</taxon>
        <taxon>Pseudomonadota</taxon>
        <taxon>Betaproteobacteria</taxon>
        <taxon>Burkholderiales</taxon>
        <taxon>Comamonadaceae</taxon>
        <taxon>Comamonas</taxon>
    </lineage>
</organism>
<dbReference type="GO" id="GO:0035515">
    <property type="term" value="F:oxidative RNA demethylase activity"/>
    <property type="evidence" value="ECO:0007669"/>
    <property type="project" value="TreeGrafter"/>
</dbReference>
<evidence type="ECO:0000256" key="2">
    <source>
        <dbReference type="ARBA" id="ARBA00022964"/>
    </source>
</evidence>
<evidence type="ECO:0000256" key="3">
    <source>
        <dbReference type="ARBA" id="ARBA00023002"/>
    </source>
</evidence>
<keyword evidence="4 6" id="KW-0408">Iron</keyword>
<dbReference type="GO" id="GO:0008168">
    <property type="term" value="F:methyltransferase activity"/>
    <property type="evidence" value="ECO:0007669"/>
    <property type="project" value="UniProtKB-KW"/>
</dbReference>
<dbReference type="InterPro" id="IPR037151">
    <property type="entry name" value="AlkB-like_sf"/>
</dbReference>
<feature type="binding site" evidence="6">
    <location>
        <position position="136"/>
    </location>
    <ligand>
        <name>Fe cation</name>
        <dbReference type="ChEBI" id="CHEBI:24875"/>
        <note>catalytic</note>
    </ligand>
</feature>
<evidence type="ECO:0000256" key="5">
    <source>
        <dbReference type="PIRSR" id="PIRSR604574-1"/>
    </source>
</evidence>
<dbReference type="AlphaFoldDB" id="A0A6N1X6X9"/>
<dbReference type="GO" id="GO:0035513">
    <property type="term" value="P:oxidative RNA demethylation"/>
    <property type="evidence" value="ECO:0007669"/>
    <property type="project" value="TreeGrafter"/>
</dbReference>
<dbReference type="InterPro" id="IPR027450">
    <property type="entry name" value="AlkB-like"/>
</dbReference>
<feature type="binding site" evidence="5">
    <location>
        <position position="166"/>
    </location>
    <ligand>
        <name>substrate</name>
    </ligand>
</feature>
<dbReference type="RefSeq" id="WP_175505898.1">
    <property type="nucleotide sequence ID" value="NZ_CP054840.1"/>
</dbReference>
<reference evidence="8 9" key="1">
    <citation type="submission" date="2020-06" db="EMBL/GenBank/DDBJ databases">
        <title>Acidovorax antarctica sp. nov., isolated from Corinth ice sheet soil, Antarctic Fields Peninsula.</title>
        <authorList>
            <person name="Xu Q."/>
            <person name="Peng F."/>
        </authorList>
    </citation>
    <scope>NUCLEOTIDE SEQUENCE [LARGE SCALE GENOMIC DNA]</scope>
    <source>
        <strain evidence="8 9">16-35-5</strain>
    </source>
</reference>
<dbReference type="InterPro" id="IPR005123">
    <property type="entry name" value="Oxoglu/Fe-dep_dioxygenase_dom"/>
</dbReference>
<keyword evidence="1 6" id="KW-0479">Metal-binding</keyword>
<evidence type="ECO:0000259" key="7">
    <source>
        <dbReference type="PROSITE" id="PS51471"/>
    </source>
</evidence>
<dbReference type="KEGG" id="aant:HUK68_18750"/>
<feature type="binding site" evidence="5">
    <location>
        <begin position="209"/>
        <end position="215"/>
    </location>
    <ligand>
        <name>2-oxoglutarate</name>
        <dbReference type="ChEBI" id="CHEBI:16810"/>
    </ligand>
</feature>
<evidence type="ECO:0000313" key="9">
    <source>
        <dbReference type="Proteomes" id="UP000509579"/>
    </source>
</evidence>
<keyword evidence="8" id="KW-0489">Methyltransferase</keyword>
<dbReference type="GO" id="GO:0008198">
    <property type="term" value="F:ferrous iron binding"/>
    <property type="evidence" value="ECO:0007669"/>
    <property type="project" value="TreeGrafter"/>
</dbReference>